<dbReference type="Proteomes" id="UP000182835">
    <property type="component" value="Unassembled WGS sequence"/>
</dbReference>
<reference evidence="1 2" key="1">
    <citation type="submission" date="2014-12" db="EMBL/GenBank/DDBJ databases">
        <title>Draft genome sequences of 29 type strains of Enterococci.</title>
        <authorList>
            <person name="Zhong Z."/>
            <person name="Sun Z."/>
            <person name="Liu W."/>
            <person name="Zhang W."/>
            <person name="Zhang H."/>
        </authorList>
    </citation>
    <scope>NUCLEOTIDE SEQUENCE [LARGE SCALE GENOMIC DNA]</scope>
    <source>
        <strain evidence="1 2">DSM 21207</strain>
    </source>
</reference>
<comment type="caution">
    <text evidence="1">The sequence shown here is derived from an EMBL/GenBank/DDBJ whole genome shotgun (WGS) entry which is preliminary data.</text>
</comment>
<accession>A0A1L8R359</accession>
<name>A0A1L8R359_9ENTE</name>
<evidence type="ECO:0000313" key="1">
    <source>
        <dbReference type="EMBL" id="OJG14147.1"/>
    </source>
</evidence>
<dbReference type="AlphaFoldDB" id="A0A1L8R359"/>
<evidence type="ECO:0000313" key="2">
    <source>
        <dbReference type="Proteomes" id="UP000182835"/>
    </source>
</evidence>
<proteinExistence type="predicted"/>
<sequence length="38" mass="4394">MVTGIINLLIYLNFYRKVIENELVDTASFLLNFTPSCK</sequence>
<organism evidence="1 2">
    <name type="scientific">Enterococcus canintestini</name>
    <dbReference type="NCBI Taxonomy" id="317010"/>
    <lineage>
        <taxon>Bacteria</taxon>
        <taxon>Bacillati</taxon>
        <taxon>Bacillota</taxon>
        <taxon>Bacilli</taxon>
        <taxon>Lactobacillales</taxon>
        <taxon>Enterococcaceae</taxon>
        <taxon>Enterococcus</taxon>
    </lineage>
</organism>
<gene>
    <name evidence="1" type="ORF">RU96_GL001363</name>
</gene>
<protein>
    <submittedName>
        <fullName evidence="1">Uncharacterized protein</fullName>
    </submittedName>
</protein>
<dbReference type="EMBL" id="JXKG01000024">
    <property type="protein sequence ID" value="OJG14147.1"/>
    <property type="molecule type" value="Genomic_DNA"/>
</dbReference>